<dbReference type="AlphaFoldDB" id="A0A0S4LFT7"/>
<dbReference type="PROSITE" id="PS51483">
    <property type="entry name" value="B5"/>
    <property type="match status" value="1"/>
</dbReference>
<evidence type="ECO:0000256" key="4">
    <source>
        <dbReference type="ARBA" id="ARBA00012814"/>
    </source>
</evidence>
<dbReference type="InterPro" id="IPR020825">
    <property type="entry name" value="Phe-tRNA_synthase-like_B3/B4"/>
</dbReference>
<evidence type="ECO:0000256" key="7">
    <source>
        <dbReference type="ARBA" id="ARBA00022723"/>
    </source>
</evidence>
<keyword evidence="10" id="KW-0460">Magnesium</keyword>
<evidence type="ECO:0000256" key="3">
    <source>
        <dbReference type="ARBA" id="ARBA00007438"/>
    </source>
</evidence>
<evidence type="ECO:0000313" key="15">
    <source>
        <dbReference type="Proteomes" id="UP000198736"/>
    </source>
</evidence>
<protein>
    <recommendedName>
        <fullName evidence="4">phenylalanine--tRNA ligase</fullName>
        <ecNumber evidence="4">6.1.1.20</ecNumber>
    </recommendedName>
</protein>
<accession>A0A0S4LFT7</accession>
<keyword evidence="8" id="KW-0547">Nucleotide-binding</keyword>
<dbReference type="Pfam" id="PF17759">
    <property type="entry name" value="tRNA_synthFbeta"/>
    <property type="match status" value="1"/>
</dbReference>
<feature type="domain" description="B5" evidence="13">
    <location>
        <begin position="290"/>
        <end position="365"/>
    </location>
</feature>
<reference evidence="15" key="1">
    <citation type="submission" date="2015-10" db="EMBL/GenBank/DDBJ databases">
        <authorList>
            <person name="Luecker S."/>
            <person name="Luecker S."/>
        </authorList>
    </citation>
    <scope>NUCLEOTIDE SEQUENCE [LARGE SCALE GENOMIC DNA]</scope>
</reference>
<evidence type="ECO:0000256" key="6">
    <source>
        <dbReference type="ARBA" id="ARBA00022598"/>
    </source>
</evidence>
<name>A0A0S4LFT7_9BACT</name>
<evidence type="ECO:0000256" key="1">
    <source>
        <dbReference type="ARBA" id="ARBA00001946"/>
    </source>
</evidence>
<dbReference type="SMART" id="SM00873">
    <property type="entry name" value="B3_4"/>
    <property type="match status" value="1"/>
</dbReference>
<gene>
    <name evidence="14" type="primary">pheT</name>
    <name evidence="14" type="ORF">COMA2_20339</name>
</gene>
<dbReference type="InterPro" id="IPR041616">
    <property type="entry name" value="PheRS_beta_core"/>
</dbReference>
<dbReference type="SUPFAM" id="SSF46955">
    <property type="entry name" value="Putative DNA-binding domain"/>
    <property type="match status" value="1"/>
</dbReference>
<dbReference type="RefSeq" id="WP_090897008.1">
    <property type="nucleotide sequence ID" value="NZ_CZPZ01000012.1"/>
</dbReference>
<dbReference type="PANTHER" id="PTHR10947">
    <property type="entry name" value="PHENYLALANYL-TRNA SYNTHETASE BETA CHAIN AND LEUCINE-RICH REPEAT-CONTAINING PROTEIN 47"/>
    <property type="match status" value="1"/>
</dbReference>
<dbReference type="Proteomes" id="UP000198736">
    <property type="component" value="Unassembled WGS sequence"/>
</dbReference>
<keyword evidence="6 14" id="KW-0436">Ligase</keyword>
<dbReference type="PANTHER" id="PTHR10947:SF0">
    <property type="entry name" value="PHENYLALANINE--TRNA LIGASE BETA SUBUNIT"/>
    <property type="match status" value="1"/>
</dbReference>
<dbReference type="Gene3D" id="3.30.56.10">
    <property type="match status" value="2"/>
</dbReference>
<proteinExistence type="inferred from homology"/>
<dbReference type="OrthoDB" id="9805455at2"/>
<keyword evidence="7" id="KW-0479">Metal-binding</keyword>
<keyword evidence="9" id="KW-0067">ATP-binding</keyword>
<dbReference type="GO" id="GO:0003723">
    <property type="term" value="F:RNA binding"/>
    <property type="evidence" value="ECO:0007669"/>
    <property type="project" value="InterPro"/>
</dbReference>
<dbReference type="GO" id="GO:0009328">
    <property type="term" value="C:phenylalanine-tRNA ligase complex"/>
    <property type="evidence" value="ECO:0007669"/>
    <property type="project" value="TreeGrafter"/>
</dbReference>
<comment type="cofactor">
    <cofactor evidence="1">
        <name>Mg(2+)</name>
        <dbReference type="ChEBI" id="CHEBI:18420"/>
    </cofactor>
</comment>
<keyword evidence="5" id="KW-0963">Cytoplasm</keyword>
<comment type="subcellular location">
    <subcellularLocation>
        <location evidence="2">Cytoplasm</location>
    </subcellularLocation>
</comment>
<dbReference type="EC" id="6.1.1.20" evidence="4"/>
<dbReference type="InterPro" id="IPR004531">
    <property type="entry name" value="Phe-tRNA-synth_IIc_bsu_arc_euk"/>
</dbReference>
<dbReference type="Gene3D" id="3.30.930.10">
    <property type="entry name" value="Bira Bifunctional Protein, Domain 2"/>
    <property type="match status" value="1"/>
</dbReference>
<keyword evidence="15" id="KW-1185">Reference proteome</keyword>
<dbReference type="GO" id="GO:0006432">
    <property type="term" value="P:phenylalanyl-tRNA aminoacylation"/>
    <property type="evidence" value="ECO:0007669"/>
    <property type="project" value="InterPro"/>
</dbReference>
<dbReference type="NCBIfam" id="TIGR00471">
    <property type="entry name" value="pheT_arch"/>
    <property type="match status" value="1"/>
</dbReference>
<dbReference type="Pfam" id="PF03484">
    <property type="entry name" value="B5"/>
    <property type="match status" value="1"/>
</dbReference>
<dbReference type="InterPro" id="IPR045060">
    <property type="entry name" value="Phe-tRNA-ligase_IIc_bsu"/>
</dbReference>
<organism evidence="14 15">
    <name type="scientific">Candidatus Nitrospira nitrificans</name>
    <dbReference type="NCBI Taxonomy" id="1742973"/>
    <lineage>
        <taxon>Bacteria</taxon>
        <taxon>Pseudomonadati</taxon>
        <taxon>Nitrospirota</taxon>
        <taxon>Nitrospiria</taxon>
        <taxon>Nitrospirales</taxon>
        <taxon>Nitrospiraceae</taxon>
        <taxon>Nitrospira</taxon>
    </lineage>
</organism>
<evidence type="ECO:0000259" key="13">
    <source>
        <dbReference type="PROSITE" id="PS51483"/>
    </source>
</evidence>
<dbReference type="EMBL" id="CZPZ01000012">
    <property type="protein sequence ID" value="CUS35578.1"/>
    <property type="molecule type" value="Genomic_DNA"/>
</dbReference>
<evidence type="ECO:0000256" key="8">
    <source>
        <dbReference type="ARBA" id="ARBA00022741"/>
    </source>
</evidence>
<evidence type="ECO:0000256" key="5">
    <source>
        <dbReference type="ARBA" id="ARBA00022490"/>
    </source>
</evidence>
<dbReference type="InterPro" id="IPR009061">
    <property type="entry name" value="DNA-bd_dom_put_sf"/>
</dbReference>
<dbReference type="STRING" id="1742973.COMA2_20339"/>
<evidence type="ECO:0000256" key="12">
    <source>
        <dbReference type="ARBA" id="ARBA00023146"/>
    </source>
</evidence>
<dbReference type="SUPFAM" id="SSF55681">
    <property type="entry name" value="Class II aaRS and biotin synthetases"/>
    <property type="match status" value="1"/>
</dbReference>
<keyword evidence="12 14" id="KW-0030">Aminoacyl-tRNA synthetase</keyword>
<evidence type="ECO:0000256" key="10">
    <source>
        <dbReference type="ARBA" id="ARBA00022842"/>
    </source>
</evidence>
<dbReference type="GO" id="GO:0005524">
    <property type="term" value="F:ATP binding"/>
    <property type="evidence" value="ECO:0007669"/>
    <property type="project" value="UniProtKB-KW"/>
</dbReference>
<dbReference type="InterPro" id="IPR005147">
    <property type="entry name" value="tRNA_synthase_B5-dom"/>
</dbReference>
<evidence type="ECO:0000256" key="11">
    <source>
        <dbReference type="ARBA" id="ARBA00022917"/>
    </source>
</evidence>
<keyword evidence="11" id="KW-0648">Protein biosynthesis</keyword>
<evidence type="ECO:0000256" key="9">
    <source>
        <dbReference type="ARBA" id="ARBA00022840"/>
    </source>
</evidence>
<dbReference type="SMART" id="SM00874">
    <property type="entry name" value="B5"/>
    <property type="match status" value="1"/>
</dbReference>
<dbReference type="GO" id="GO:0000287">
    <property type="term" value="F:magnesium ion binding"/>
    <property type="evidence" value="ECO:0007669"/>
    <property type="project" value="InterPro"/>
</dbReference>
<dbReference type="InterPro" id="IPR045864">
    <property type="entry name" value="aa-tRNA-synth_II/BPL/LPL"/>
</dbReference>
<dbReference type="GO" id="GO:0004826">
    <property type="term" value="F:phenylalanine-tRNA ligase activity"/>
    <property type="evidence" value="ECO:0007669"/>
    <property type="project" value="UniProtKB-EC"/>
</dbReference>
<dbReference type="InterPro" id="IPR005146">
    <property type="entry name" value="B3/B4_tRNA-bd"/>
</dbReference>
<dbReference type="Gene3D" id="3.50.40.10">
    <property type="entry name" value="Phenylalanyl-trna Synthetase, Chain B, domain 3"/>
    <property type="match status" value="1"/>
</dbReference>
<evidence type="ECO:0000313" key="14">
    <source>
        <dbReference type="EMBL" id="CUS35578.1"/>
    </source>
</evidence>
<comment type="similarity">
    <text evidence="3">Belongs to the phenylalanyl-tRNA synthetase beta subunit family. Type 2 subfamily.</text>
</comment>
<evidence type="ECO:0000256" key="2">
    <source>
        <dbReference type="ARBA" id="ARBA00004496"/>
    </source>
</evidence>
<dbReference type="CDD" id="cd00769">
    <property type="entry name" value="PheRS_beta_core"/>
    <property type="match status" value="1"/>
</dbReference>
<sequence length="571" mass="63354">MPTITIFKDDLESLLTGEDGVDRGIPMAQLEEWLMLVKGELKGHNQETGELRIELQDSNRPDLWCCEGIARQIRIKQRGRLTPYAFFAETPKPPHHLIVKPGMEQVRPYVAACTAKGYRVTQKGLAQLIQTQEKLADIFGRKRKTVSIGIYQLRNIAFPVTYELVKPDEVRFTPLGMETTMTLSEILMVHPKGLEYGPILAAHSRLPILRDAKAQPLSFPPIVNSREIGEVRVGDDELFVEVTGTDLPMVVLSLNIFAANLADRGATIEPVEVRYPTSTKLGTRVTTPQDFGKPTTIRMKAIEQALGQELGEALVTQALEAYGYDVSAENGSVQAKLPPYRHDLMHTMDVVEDVAMSRGYAEFTPVMPAQFTVGGLSAIEQLSDRSRELMVGLGFQEIISNILGSPDQYCRSMRLEGTEWGKTVEVDNVMSLSFSCLRQWMLPSLLRIEAASSRAFYPHRLFEAGDVAIPDGTHELGSRTETVVGALIAHATTHFSEIHSCLDVLCYYLGKDYSLEPLRHPSFLEGRAGRILVSGKPVGVIGEVHPEVLERWQISMPVVAFDVNLSKLTAG</sequence>